<reference evidence="1" key="1">
    <citation type="submission" date="2021-01" db="EMBL/GenBank/DDBJ databases">
        <authorList>
            <person name="Corre E."/>
            <person name="Pelletier E."/>
            <person name="Niang G."/>
            <person name="Scheremetjew M."/>
            <person name="Finn R."/>
            <person name="Kale V."/>
            <person name="Holt S."/>
            <person name="Cochrane G."/>
            <person name="Meng A."/>
            <person name="Brown T."/>
            <person name="Cohen L."/>
        </authorList>
    </citation>
    <scope>NUCLEOTIDE SEQUENCE</scope>
    <source>
        <strain evidence="1">CCMP443</strain>
    </source>
</reference>
<gene>
    <name evidence="1" type="ORF">HTEP1355_LOCUS4240</name>
</gene>
<accession>A0A7S0YNZ6</accession>
<dbReference type="EMBL" id="HBFN01007278">
    <property type="protein sequence ID" value="CAD8785899.1"/>
    <property type="molecule type" value="Transcribed_RNA"/>
</dbReference>
<name>A0A7S0YNZ6_9CRYP</name>
<proteinExistence type="predicted"/>
<dbReference type="AlphaFoldDB" id="A0A7S0YNZ6"/>
<organism evidence="1">
    <name type="scientific">Hemiselmis tepida</name>
    <dbReference type="NCBI Taxonomy" id="464990"/>
    <lineage>
        <taxon>Eukaryota</taxon>
        <taxon>Cryptophyceae</taxon>
        <taxon>Cryptomonadales</taxon>
        <taxon>Hemiselmidaceae</taxon>
        <taxon>Hemiselmis</taxon>
    </lineage>
</organism>
<sequence length="104" mass="11339">MAALRPRAMTLLRPIMAARPTAIMARFSSTTTPAKGPQEPVSAGPHLNQDELCLYVTGCDGLKGKETCINCYLRGGTQKINCPESRAFEAEQKRKAHFTKDTTA</sequence>
<evidence type="ECO:0000313" key="1">
    <source>
        <dbReference type="EMBL" id="CAD8785899.1"/>
    </source>
</evidence>
<protein>
    <submittedName>
        <fullName evidence="1">Uncharacterized protein</fullName>
    </submittedName>
</protein>